<dbReference type="PANTHER" id="PTHR32322:SF18">
    <property type="entry name" value="S-ADENOSYLMETHIONINE_S-ADENOSYLHOMOCYSTEINE TRANSPORTER"/>
    <property type="match status" value="1"/>
</dbReference>
<keyword evidence="4 6" id="KW-1133">Transmembrane helix</keyword>
<feature type="transmembrane region" description="Helical" evidence="6">
    <location>
        <begin position="157"/>
        <end position="177"/>
    </location>
</feature>
<keyword evidence="3 6" id="KW-0812">Transmembrane</keyword>
<evidence type="ECO:0000256" key="2">
    <source>
        <dbReference type="ARBA" id="ARBA00022475"/>
    </source>
</evidence>
<accession>A0A4V2W237</accession>
<keyword evidence="2" id="KW-1003">Cell membrane</keyword>
<name>A0A4V2W237_9PAST</name>
<dbReference type="Proteomes" id="UP000294619">
    <property type="component" value="Unassembled WGS sequence"/>
</dbReference>
<dbReference type="AlphaFoldDB" id="A0A4V2W237"/>
<feature type="transmembrane region" description="Helical" evidence="6">
    <location>
        <begin position="227"/>
        <end position="248"/>
    </location>
</feature>
<feature type="transmembrane region" description="Helical" evidence="6">
    <location>
        <begin position="283"/>
        <end position="299"/>
    </location>
</feature>
<dbReference type="SUPFAM" id="SSF103481">
    <property type="entry name" value="Multidrug resistance efflux transporter EmrE"/>
    <property type="match status" value="2"/>
</dbReference>
<evidence type="ECO:0000256" key="4">
    <source>
        <dbReference type="ARBA" id="ARBA00022989"/>
    </source>
</evidence>
<evidence type="ECO:0000259" key="7">
    <source>
        <dbReference type="Pfam" id="PF00892"/>
    </source>
</evidence>
<feature type="domain" description="EamA" evidence="7">
    <location>
        <begin position="18"/>
        <end position="150"/>
    </location>
</feature>
<dbReference type="GO" id="GO:0005886">
    <property type="term" value="C:plasma membrane"/>
    <property type="evidence" value="ECO:0007669"/>
    <property type="project" value="UniProtKB-SubCell"/>
</dbReference>
<comment type="caution">
    <text evidence="8">The sequence shown here is derived from an EMBL/GenBank/DDBJ whole genome shotgun (WGS) entry which is preliminary data.</text>
</comment>
<evidence type="ECO:0000313" key="10">
    <source>
        <dbReference type="Proteomes" id="UP000294619"/>
    </source>
</evidence>
<feature type="transmembrane region" description="Helical" evidence="6">
    <location>
        <begin position="21"/>
        <end position="41"/>
    </location>
</feature>
<evidence type="ECO:0000256" key="6">
    <source>
        <dbReference type="SAM" id="Phobius"/>
    </source>
</evidence>
<evidence type="ECO:0000256" key="5">
    <source>
        <dbReference type="ARBA" id="ARBA00023136"/>
    </source>
</evidence>
<dbReference type="Pfam" id="PF00892">
    <property type="entry name" value="EamA"/>
    <property type="match status" value="2"/>
</dbReference>
<dbReference type="EMBL" id="SMCP01000006">
    <property type="protein sequence ID" value="TCV86539.1"/>
    <property type="molecule type" value="Genomic_DNA"/>
</dbReference>
<keyword evidence="11" id="KW-1185">Reference proteome</keyword>
<evidence type="ECO:0000313" key="8">
    <source>
        <dbReference type="EMBL" id="TCV86539.1"/>
    </source>
</evidence>
<sequence>MLKPVSSATNTAANAQIKGHLIVLFTILVWGMTYVATKVLLQDFRPLEILLIRFAIGFTALCLIYPRKLPFVGWQQEAYFAAAGLSGITLYFLLENIALLYTQVSNVGIIIAVAPLLTALLNRLFLGGEKPTLAFFSGFLLAMLGIALISLKSSDELQINPLGDFLALLAALVWAIYSTLMKKISEFGYRTLQTTRRAFLYGLLFMLPLTCLMPFKLDFSLILKPQNLFNLLFLGFGASAICFVSWNYAVKVLGTVKTSLYIYLAPVVTVISAVWILDEQLSYFSIAGIVLILLGLAISERKVI</sequence>
<dbReference type="RefSeq" id="WP_132967085.1">
    <property type="nucleotide sequence ID" value="NZ_LEKL01000030.1"/>
</dbReference>
<keyword evidence="5 6" id="KW-0472">Membrane</keyword>
<comment type="subcellular location">
    <subcellularLocation>
        <location evidence="1">Cell membrane</location>
        <topology evidence="1">Multi-pass membrane protein</topology>
    </subcellularLocation>
</comment>
<reference evidence="9 11" key="2">
    <citation type="submission" date="2019-05" db="EMBL/GenBank/DDBJ databases">
        <title>Pasteurellaceae isolates from reptiles.</title>
        <authorList>
            <person name="Bojesen A.M."/>
            <person name="Lund E."/>
        </authorList>
    </citation>
    <scope>NUCLEOTIDE SEQUENCE [LARGE SCALE GENOMIC DNA]</scope>
    <source>
        <strain evidence="9 11">ELNT2x</strain>
    </source>
</reference>
<protein>
    <submittedName>
        <fullName evidence="9">DMT family transporter</fullName>
    </submittedName>
    <submittedName>
        <fullName evidence="8">Drug/metabolite transporter (DMT)-like permease</fullName>
    </submittedName>
</protein>
<dbReference type="Proteomes" id="UP000305526">
    <property type="component" value="Unassembled WGS sequence"/>
</dbReference>
<feature type="transmembrane region" description="Helical" evidence="6">
    <location>
        <begin position="198"/>
        <end position="215"/>
    </location>
</feature>
<feature type="transmembrane region" description="Helical" evidence="6">
    <location>
        <begin position="47"/>
        <end position="66"/>
    </location>
</feature>
<dbReference type="InterPro" id="IPR050638">
    <property type="entry name" value="AA-Vitamin_Transporters"/>
</dbReference>
<dbReference type="InterPro" id="IPR037185">
    <property type="entry name" value="EmrE-like"/>
</dbReference>
<reference evidence="8 10" key="1">
    <citation type="submission" date="2019-03" db="EMBL/GenBank/DDBJ databases">
        <title>Genomic Encyclopedia of Type Strains, Phase IV (KMG-IV): sequencing the most valuable type-strain genomes for metagenomic binning, comparative biology and taxonomic classification.</title>
        <authorList>
            <person name="Goeker M."/>
        </authorList>
    </citation>
    <scope>NUCLEOTIDE SEQUENCE [LARGE SCALE GENOMIC DNA]</scope>
    <source>
        <strain evidence="8 10">DSM 28140</strain>
    </source>
</reference>
<gene>
    <name evidence="8" type="ORF">EDC16_10696</name>
    <name evidence="9" type="ORF">FHQ21_00955</name>
</gene>
<proteinExistence type="predicted"/>
<dbReference type="InterPro" id="IPR000620">
    <property type="entry name" value="EamA_dom"/>
</dbReference>
<evidence type="ECO:0000313" key="9">
    <source>
        <dbReference type="EMBL" id="TNG93575.1"/>
    </source>
</evidence>
<dbReference type="PANTHER" id="PTHR32322">
    <property type="entry name" value="INNER MEMBRANE TRANSPORTER"/>
    <property type="match status" value="1"/>
</dbReference>
<feature type="transmembrane region" description="Helical" evidence="6">
    <location>
        <begin position="133"/>
        <end position="151"/>
    </location>
</feature>
<feature type="transmembrane region" description="Helical" evidence="6">
    <location>
        <begin position="78"/>
        <end position="94"/>
    </location>
</feature>
<feature type="domain" description="EamA" evidence="7">
    <location>
        <begin position="162"/>
        <end position="298"/>
    </location>
</feature>
<dbReference type="EMBL" id="VDGV01000006">
    <property type="protein sequence ID" value="TNG93575.1"/>
    <property type="molecule type" value="Genomic_DNA"/>
</dbReference>
<feature type="transmembrane region" description="Helical" evidence="6">
    <location>
        <begin position="260"/>
        <end position="277"/>
    </location>
</feature>
<evidence type="ECO:0000256" key="1">
    <source>
        <dbReference type="ARBA" id="ARBA00004651"/>
    </source>
</evidence>
<feature type="transmembrane region" description="Helical" evidence="6">
    <location>
        <begin position="100"/>
        <end position="121"/>
    </location>
</feature>
<evidence type="ECO:0000256" key="3">
    <source>
        <dbReference type="ARBA" id="ARBA00022692"/>
    </source>
</evidence>
<evidence type="ECO:0000313" key="11">
    <source>
        <dbReference type="Proteomes" id="UP000305526"/>
    </source>
</evidence>
<organism evidence="8 10">
    <name type="scientific">Testudinibacter aquarius</name>
    <dbReference type="NCBI Taxonomy" id="1524974"/>
    <lineage>
        <taxon>Bacteria</taxon>
        <taxon>Pseudomonadati</taxon>
        <taxon>Pseudomonadota</taxon>
        <taxon>Gammaproteobacteria</taxon>
        <taxon>Pasteurellales</taxon>
        <taxon>Pasteurellaceae</taxon>
        <taxon>Testudinibacter</taxon>
    </lineage>
</organism>